<evidence type="ECO:0000259" key="1">
    <source>
        <dbReference type="Pfam" id="PF26355"/>
    </source>
</evidence>
<organism evidence="2 4">
    <name type="scientific">Mastigocoleus testarum BC008</name>
    <dbReference type="NCBI Taxonomy" id="371196"/>
    <lineage>
        <taxon>Bacteria</taxon>
        <taxon>Bacillati</taxon>
        <taxon>Cyanobacteriota</taxon>
        <taxon>Cyanophyceae</taxon>
        <taxon>Nostocales</taxon>
        <taxon>Hapalosiphonaceae</taxon>
        <taxon>Mastigocoleus</taxon>
    </lineage>
</organism>
<dbReference type="Proteomes" id="UP000053372">
    <property type="component" value="Unassembled WGS sequence"/>
</dbReference>
<dbReference type="RefSeq" id="WP_027843313.1">
    <property type="nucleotide sequence ID" value="NZ_LMTZ01000066.1"/>
</dbReference>
<dbReference type="SUPFAM" id="SSF52540">
    <property type="entry name" value="P-loop containing nucleoside triphosphate hydrolases"/>
    <property type="match status" value="1"/>
</dbReference>
<dbReference type="InterPro" id="IPR058651">
    <property type="entry name" value="HTH_VMAP-M9"/>
</dbReference>
<dbReference type="Pfam" id="PF14516">
    <property type="entry name" value="AAA_35"/>
    <property type="match status" value="1"/>
</dbReference>
<comment type="caution">
    <text evidence="2">The sequence shown here is derived from an EMBL/GenBank/DDBJ whole genome shotgun (WGS) entry which is preliminary data.</text>
</comment>
<dbReference type="Pfam" id="PF26355">
    <property type="entry name" value="HTH_VMAP-M9"/>
    <property type="match status" value="1"/>
</dbReference>
<keyword evidence="2" id="KW-0808">Transferase</keyword>
<sequence length="438" mass="50941">MTIEDTLSILDEVFHPDRLSVVQEQVFRKCWEGNTYQEIANTCGYDADYIRSVGSQLWQKLSNAFGEKITKNNFRSVLRQQFQNRLVPTHEKRELEFPKGIVPLNSPFYIERVPGESLCYETILQPGALLRIKAPLEMGKTSLMVRILEKSRQFGYYTVALSFQKADAKVFTDLDRLLKWFCSAIAHQLGLEGEQYQLEHHWSSIYGSKSNCTHYFQEFLLPALKRPLVLALDRVDEVFRHLEVADDFFSMLRSWYEEASYGTQGSEVWRNLRLIIIHSTEVYIPLDTNKSPFNVGVAIELQTFKSEQVYKLARLHNLELSPQRLKQFMQLLGGHPFLVRLTLYNLALRHITWDYLVKSAATESGIYRSHLRQLLGYLQEDMELISAYEQVLKCTGPVELEQMLAFKLNSIGLVSLLGNAVISRCELYRQYFRQHIRT</sequence>
<dbReference type="InterPro" id="IPR027417">
    <property type="entry name" value="P-loop_NTPase"/>
</dbReference>
<dbReference type="EMBL" id="LMTZ01000083">
    <property type="protein sequence ID" value="KST67979.1"/>
    <property type="molecule type" value="Genomic_DNA"/>
</dbReference>
<keyword evidence="2" id="KW-0418">Kinase</keyword>
<dbReference type="AlphaFoldDB" id="A0A0V7ZU47"/>
<evidence type="ECO:0000313" key="3">
    <source>
        <dbReference type="EMBL" id="KST68396.1"/>
    </source>
</evidence>
<gene>
    <name evidence="2" type="ORF">BC008_31830</name>
    <name evidence="3" type="ORF">BC008_33295</name>
</gene>
<accession>A0A0V7ZU47</accession>
<dbReference type="Gene3D" id="3.40.50.300">
    <property type="entry name" value="P-loop containing nucleotide triphosphate hydrolases"/>
    <property type="match status" value="1"/>
</dbReference>
<dbReference type="GO" id="GO:0004674">
    <property type="term" value="F:protein serine/threonine kinase activity"/>
    <property type="evidence" value="ECO:0007669"/>
    <property type="project" value="UniProtKB-KW"/>
</dbReference>
<name>A0A0V7ZU47_9CYAN</name>
<protein>
    <submittedName>
        <fullName evidence="2">Serine/threonine protein kinase</fullName>
    </submittedName>
</protein>
<proteinExistence type="predicted"/>
<reference evidence="2 4" key="1">
    <citation type="journal article" date="2015" name="Genome Announc.">
        <title>Draft Genome of the Euendolithic (true boring) Cyanobacterium Mastigocoleus testarum strain BC008.</title>
        <authorList>
            <person name="Guida B.S."/>
            <person name="Garcia-Pichel F."/>
        </authorList>
    </citation>
    <scope>NUCLEOTIDE SEQUENCE [LARGE SCALE GENOMIC DNA]</scope>
    <source>
        <strain evidence="2 4">BC008</strain>
    </source>
</reference>
<keyword evidence="4" id="KW-1185">Reference proteome</keyword>
<evidence type="ECO:0000313" key="4">
    <source>
        <dbReference type="Proteomes" id="UP000053372"/>
    </source>
</evidence>
<evidence type="ECO:0000313" key="2">
    <source>
        <dbReference type="EMBL" id="KST67979.1"/>
    </source>
</evidence>
<dbReference type="OrthoDB" id="5522963at2"/>
<keyword evidence="2" id="KW-0723">Serine/threonine-protein kinase</keyword>
<dbReference type="EMBL" id="LMTZ01000066">
    <property type="protein sequence ID" value="KST68396.1"/>
    <property type="molecule type" value="Genomic_DNA"/>
</dbReference>
<feature type="domain" description="vWA-MoxR associated protein N-terminal HTH" evidence="1">
    <location>
        <begin position="1"/>
        <end position="80"/>
    </location>
</feature>